<keyword evidence="9 12" id="KW-0408">Iron</keyword>
<evidence type="ECO:0000256" key="3">
    <source>
        <dbReference type="ARBA" id="ARBA00010617"/>
    </source>
</evidence>
<dbReference type="InParanoid" id="A0A059CFZ3"/>
<dbReference type="GO" id="GO:0004497">
    <property type="term" value="F:monooxygenase activity"/>
    <property type="evidence" value="ECO:0007669"/>
    <property type="project" value="UniProtKB-KW"/>
</dbReference>
<keyword evidence="5 14" id="KW-0812">Transmembrane</keyword>
<evidence type="ECO:0000256" key="5">
    <source>
        <dbReference type="ARBA" id="ARBA00022692"/>
    </source>
</evidence>
<accession>A0A059CFZ3</accession>
<evidence type="ECO:0000256" key="12">
    <source>
        <dbReference type="PIRSR" id="PIRSR602401-1"/>
    </source>
</evidence>
<evidence type="ECO:0000256" key="1">
    <source>
        <dbReference type="ARBA" id="ARBA00001971"/>
    </source>
</evidence>
<feature type="binding site" description="axial binding residue" evidence="12">
    <location>
        <position position="446"/>
    </location>
    <ligand>
        <name>heme</name>
        <dbReference type="ChEBI" id="CHEBI:30413"/>
    </ligand>
    <ligandPart>
        <name>Fe</name>
        <dbReference type="ChEBI" id="CHEBI:18248"/>
    </ligandPart>
</feature>
<evidence type="ECO:0000256" key="8">
    <source>
        <dbReference type="ARBA" id="ARBA00023002"/>
    </source>
</evidence>
<comment type="similarity">
    <text evidence="3 13">Belongs to the cytochrome P450 family.</text>
</comment>
<organism evidence="15">
    <name type="scientific">Eucalyptus grandis</name>
    <name type="common">Flooded gum</name>
    <dbReference type="NCBI Taxonomy" id="71139"/>
    <lineage>
        <taxon>Eukaryota</taxon>
        <taxon>Viridiplantae</taxon>
        <taxon>Streptophyta</taxon>
        <taxon>Embryophyta</taxon>
        <taxon>Tracheophyta</taxon>
        <taxon>Spermatophyta</taxon>
        <taxon>Magnoliopsida</taxon>
        <taxon>eudicotyledons</taxon>
        <taxon>Gunneridae</taxon>
        <taxon>Pentapetalae</taxon>
        <taxon>rosids</taxon>
        <taxon>malvids</taxon>
        <taxon>Myrtales</taxon>
        <taxon>Myrtaceae</taxon>
        <taxon>Myrtoideae</taxon>
        <taxon>Eucalypteae</taxon>
        <taxon>Eucalyptus</taxon>
    </lineage>
</organism>
<dbReference type="OrthoDB" id="2789670at2759"/>
<dbReference type="STRING" id="71139.A0A059CFZ3"/>
<keyword evidence="11 14" id="KW-0472">Membrane</keyword>
<name>A0A059CFZ3_EUCGR</name>
<dbReference type="Pfam" id="PF00067">
    <property type="entry name" value="p450"/>
    <property type="match status" value="1"/>
</dbReference>
<evidence type="ECO:0000256" key="7">
    <source>
        <dbReference type="ARBA" id="ARBA00022989"/>
    </source>
</evidence>
<dbReference type="PANTHER" id="PTHR47955">
    <property type="entry name" value="CYTOCHROME P450 FAMILY 71 PROTEIN"/>
    <property type="match status" value="1"/>
</dbReference>
<dbReference type="GO" id="GO:0016705">
    <property type="term" value="F:oxidoreductase activity, acting on paired donors, with incorporation or reduction of molecular oxygen"/>
    <property type="evidence" value="ECO:0007669"/>
    <property type="project" value="InterPro"/>
</dbReference>
<gene>
    <name evidence="15" type="ORF">EUGRSUZ_D01195</name>
</gene>
<keyword evidence="4 12" id="KW-0349">Heme</keyword>
<feature type="transmembrane region" description="Helical" evidence="14">
    <location>
        <begin position="6"/>
        <end position="26"/>
    </location>
</feature>
<dbReference type="Gramene" id="KCW76840">
    <property type="protein sequence ID" value="KCW76840"/>
    <property type="gene ID" value="EUGRSUZ_D01195"/>
</dbReference>
<dbReference type="InterPro" id="IPR017972">
    <property type="entry name" value="Cyt_P450_CS"/>
</dbReference>
<dbReference type="GO" id="GO:0020037">
    <property type="term" value="F:heme binding"/>
    <property type="evidence" value="ECO:0007669"/>
    <property type="project" value="InterPro"/>
</dbReference>
<keyword evidence="10 13" id="KW-0503">Monooxygenase</keyword>
<keyword evidence="8 13" id="KW-0560">Oxidoreductase</keyword>
<proteinExistence type="inferred from homology"/>
<sequence length="508" mass="57861">MLQFSAFSFILSSSLFLIILIYKVIFNRHATKGSNLKLPPGPKKLPVIGNLHQMIGELPHHRLYRLGKMYGPVFYLQVGELPFVIITTPEAAEEVLKTQEFTFLDHPPYPPNQTTSYENSNIFFTPYGEFWRQLRKICMLELLGVKSVRSFKSIREDEVSNVIKYIESLSGLPFNLSERISACMNRVVSKAFFGDACKQQDEFIALLHEGSSLASRLDIAEVFPSLKFLRYLSWVKLKLNRVYRKYDKILSTILADYKMRRENLGGQAGVPDKKDLADGLLRLQESNDSGFHLTTDNIKGVIFEIISSGTDTPSATLEWVMSELLMNPRVMAKAQNEIRRVLKGKDRVQESDIEELNYLKCIIKETLRMHPPAPVIPRAPSEECKVNGYDIPMNSRVLIHAYALGRDPRYWTNPEKFEPERFIESSVDYKGLHYQLVPFGSGRRMCPGMAFGTASIELLLASLLYHFDWKLANGQTPEQLDMTEAFGLAVRRKYDLYVIASPCTSGSA</sequence>
<dbReference type="FunFam" id="1.10.630.10:FF:000043">
    <property type="entry name" value="Cytochrome P450 99A2"/>
    <property type="match status" value="1"/>
</dbReference>
<evidence type="ECO:0000313" key="15">
    <source>
        <dbReference type="EMBL" id="KCW76840.1"/>
    </source>
</evidence>
<dbReference type="PRINTS" id="PR00385">
    <property type="entry name" value="P450"/>
</dbReference>
<dbReference type="PROSITE" id="PS00086">
    <property type="entry name" value="CYTOCHROME_P450"/>
    <property type="match status" value="1"/>
</dbReference>
<reference evidence="15" key="1">
    <citation type="submission" date="2013-07" db="EMBL/GenBank/DDBJ databases">
        <title>The genome of Eucalyptus grandis.</title>
        <authorList>
            <person name="Schmutz J."/>
            <person name="Hayes R."/>
            <person name="Myburg A."/>
            <person name="Tuskan G."/>
            <person name="Grattapaglia D."/>
            <person name="Rokhsar D.S."/>
        </authorList>
    </citation>
    <scope>NUCLEOTIDE SEQUENCE</scope>
    <source>
        <tissue evidence="15">Leaf extractions</tissue>
    </source>
</reference>
<evidence type="ECO:0000256" key="6">
    <source>
        <dbReference type="ARBA" id="ARBA00022723"/>
    </source>
</evidence>
<comment type="cofactor">
    <cofactor evidence="1 12">
        <name>heme</name>
        <dbReference type="ChEBI" id="CHEBI:30413"/>
    </cofactor>
</comment>
<evidence type="ECO:0000256" key="10">
    <source>
        <dbReference type="ARBA" id="ARBA00023033"/>
    </source>
</evidence>
<keyword evidence="6 12" id="KW-0479">Metal-binding</keyword>
<dbReference type="OMA" id="RHACSTD"/>
<dbReference type="GO" id="GO:0016020">
    <property type="term" value="C:membrane"/>
    <property type="evidence" value="ECO:0007669"/>
    <property type="project" value="UniProtKB-SubCell"/>
</dbReference>
<dbReference type="InterPro" id="IPR036396">
    <property type="entry name" value="Cyt_P450_sf"/>
</dbReference>
<dbReference type="Gene3D" id="1.10.630.10">
    <property type="entry name" value="Cytochrome P450"/>
    <property type="match status" value="1"/>
</dbReference>
<evidence type="ECO:0000256" key="4">
    <source>
        <dbReference type="ARBA" id="ARBA00022617"/>
    </source>
</evidence>
<dbReference type="InterPro" id="IPR002401">
    <property type="entry name" value="Cyt_P450_E_grp-I"/>
</dbReference>
<protein>
    <recommendedName>
        <fullName evidence="16">Cytochrome P450</fullName>
    </recommendedName>
</protein>
<evidence type="ECO:0000256" key="9">
    <source>
        <dbReference type="ARBA" id="ARBA00023004"/>
    </source>
</evidence>
<dbReference type="AlphaFoldDB" id="A0A059CFZ3"/>
<dbReference type="InterPro" id="IPR001128">
    <property type="entry name" value="Cyt_P450"/>
</dbReference>
<comment type="subcellular location">
    <subcellularLocation>
        <location evidence="2">Membrane</location>
    </subcellularLocation>
</comment>
<dbReference type="EMBL" id="KK198756">
    <property type="protein sequence ID" value="KCW76840.1"/>
    <property type="molecule type" value="Genomic_DNA"/>
</dbReference>
<dbReference type="PANTHER" id="PTHR47955:SF9">
    <property type="entry name" value="PREMNASPIRODIENE OXYGENASE-LIKE"/>
    <property type="match status" value="1"/>
</dbReference>
<dbReference type="SUPFAM" id="SSF48264">
    <property type="entry name" value="Cytochrome P450"/>
    <property type="match status" value="1"/>
</dbReference>
<evidence type="ECO:0000256" key="11">
    <source>
        <dbReference type="ARBA" id="ARBA00023136"/>
    </source>
</evidence>
<dbReference type="CDD" id="cd11072">
    <property type="entry name" value="CYP71-like"/>
    <property type="match status" value="1"/>
</dbReference>
<evidence type="ECO:0000256" key="14">
    <source>
        <dbReference type="SAM" id="Phobius"/>
    </source>
</evidence>
<dbReference type="GO" id="GO:0005506">
    <property type="term" value="F:iron ion binding"/>
    <property type="evidence" value="ECO:0007669"/>
    <property type="project" value="InterPro"/>
</dbReference>
<evidence type="ECO:0008006" key="16">
    <source>
        <dbReference type="Google" id="ProtNLM"/>
    </source>
</evidence>
<dbReference type="PRINTS" id="PR00463">
    <property type="entry name" value="EP450I"/>
</dbReference>
<dbReference type="KEGG" id="egr:104441343"/>
<evidence type="ECO:0000256" key="13">
    <source>
        <dbReference type="RuleBase" id="RU000461"/>
    </source>
</evidence>
<keyword evidence="7 14" id="KW-1133">Transmembrane helix</keyword>
<dbReference type="eggNOG" id="KOG0156">
    <property type="taxonomic scope" value="Eukaryota"/>
</dbReference>
<evidence type="ECO:0000256" key="2">
    <source>
        <dbReference type="ARBA" id="ARBA00004370"/>
    </source>
</evidence>